<feature type="region of interest" description="Disordered" evidence="5">
    <location>
        <begin position="190"/>
        <end position="212"/>
    </location>
</feature>
<protein>
    <recommendedName>
        <fullName evidence="11">ARM repeat-containing protein</fullName>
    </recommendedName>
</protein>
<evidence type="ECO:0000256" key="3">
    <source>
        <dbReference type="ARBA" id="ARBA00022737"/>
    </source>
</evidence>
<sequence length="1859" mass="206103">MERCIMASANELELLENVELRFALAETDAQLERTLTTFLCPVLLKLASDQEVVRNKVIGILTHINKRIRSKPEIKLPLPGLLQQFTDSPSVLVRNFSLMYIEMGFPRITQEEKSGHLPRLVKGISKRPAAQQVTLLHIILPILANIRNTEDDATADPFDFTINPADALVTLSRFLDVILYRPPTTALSSPSTSATTSVSIDSSPASMTHPVVPNGMSPQAVKFVSNDGKAVWANSSGLKDIKLGVLRFVLSTSTFPDDLAPKIHTARFILLLAATGDVYNEVSSLGDDGLKRIKQPDLEQKGVVDQLFELYQGSNNGTRIPGHEDMFRTPCSNSVKLKIMGYLMKSKRATMTFPSALQVSFDCLYGQSTTSKLIMAGMAFVQWMARMSDQAALEPIAHVLVSGLLKYTRVNEDAVGIESESSKGFAYVATSLIAKRVPKVVRQDLSIVSGFFEQIGTQPSSVRTYIQEALCTMLEALDQPRDWATADDMDALVKIVESNIDKEQHQARFCAIKYATTLFPFSDLSSKYVCLMSIVDEKLEIREEAKKGLTFPTNSKELQPQQLPDFANLIQLLLEKSRQLRKRDETFTNRPTFGKSFILGYPAEVFIHILQFLRQLLVMSADLNVITEELSSNEFELQQFVFTPSTRQKVKLWLRSLWDKEESALDDGEVKSLASYISLLETGLDYQGTLDKSLQTTALTCLLELVSLAPSGLSIQYSDRLGWFKSESRQAVAHIIGIVSTDGLLEQGPRREAFAKFISELLDAIYDSSKQTSAELKHGSILAIGYILGRILYRYPENGQIQSIIAQSDLDKCILAIADNLDVAQNMFISGASMALGEMGRYGPLPLSTPEHREDVLKRLIRVASTAKDTKVQETAITALGHVGVGNPELAQHILQLFYDLAAKNLKQAEVNFTIGEAMACIGGGWTCTAMDVHVDLADVEPSSSKRVHENGDMPSGSLLMDNILNKILDEMAPSLKAGMKKAACIWLLSMVKFCSSHPSVKNQLPRLHRVFSSMLSDRDEMTQEVASKGIGLVYDLGDQKMRTQLVESLVGMFGENRRANQKVTGETEIFESNALGQAPDGSSLSTYQSILSLASDMNQPELVYKFMHLASHNAMWQSRKGAAFGFSSILAQAEQELKPYMATLIPKLYRYQYDPNPKVNEAMTSIWRSLVKEPKKAVQEYFDVIIQDLLTGMGARAWRSRESSCLAMADLLQGRTVEEIAKYLEQIWNMSFRALDDIKESVRVAAFKTCRAMTLMTVKYCDPKHVKVAEGERVLSIVIPFLLHKGLVSSAEDVCKFSLTTLLKICKQAGPLLKKHIPEIVVALLEGLTSMEPQMMNYLSFHTDKYQVSQEQLESSRLNAAKLSPMMEGIEACIETMDESVLAELAPMLHTAMRKAVGLPTKAGSAHLLVSLCIKKPAIMRPHADSLLKLLGALVKDKSPAVRKSYSVSAGYMARLVSDEALVRFLSLMSTRYVESEEEEDIRSVSAIVVREISKNATDRFKSVASCILPTVFYGTVDAHKQIAEIWKEVWEEHTAGSSATIKLYANEILDLLAKQLTSPSWNAKKQSALAIKVVAETMDLAVYLNKLMPLILDSLSGRTWQGKEAVVQLLSIVPNSSKAFFEAPDNQKQLHEIAKVLLRESKKVNKQYRRFAIDALGAFLDGFSGYVGYYQEAKPILFKILHPNTDDDSDMDVDDEHAKPLQLMVLASAAKCLGLAWSVDAAVQRVESVELATQVLAEGVARNVWNVRNAFLESIDKFLTKLQLDSSQEQVAKEILPPQVVSALVDGLIEGALRDFKYLGLRTLGLQVIKTLVARLADHRHLVLPEVKAKVEEALAILSKDPVPKIAEEAALMQGKL</sequence>
<evidence type="ECO:0000259" key="7">
    <source>
        <dbReference type="Pfam" id="PF23702"/>
    </source>
</evidence>
<dbReference type="GO" id="GO:0005634">
    <property type="term" value="C:nucleus"/>
    <property type="evidence" value="ECO:0007669"/>
    <property type="project" value="TreeGrafter"/>
</dbReference>
<dbReference type="GO" id="GO:0005737">
    <property type="term" value="C:cytoplasm"/>
    <property type="evidence" value="ECO:0007669"/>
    <property type="project" value="UniProtKB-SubCell"/>
</dbReference>
<dbReference type="InterPro" id="IPR011989">
    <property type="entry name" value="ARM-like"/>
</dbReference>
<dbReference type="Pfam" id="PF23731">
    <property type="entry name" value="ARM_ECM29_C"/>
    <property type="match status" value="1"/>
</dbReference>
<dbReference type="GO" id="GO:0043248">
    <property type="term" value="P:proteasome assembly"/>
    <property type="evidence" value="ECO:0007669"/>
    <property type="project" value="InterPro"/>
</dbReference>
<dbReference type="Gene3D" id="1.25.10.10">
    <property type="entry name" value="Leucine-rich Repeat Variant"/>
    <property type="match status" value="3"/>
</dbReference>
<dbReference type="InterPro" id="IPR016024">
    <property type="entry name" value="ARM-type_fold"/>
</dbReference>
<feature type="domain" description="Proteasome component Ecm29 N-terminal" evidence="6">
    <location>
        <begin position="15"/>
        <end position="532"/>
    </location>
</feature>
<feature type="domain" description="ECM29 ARM-like repeats" evidence="7">
    <location>
        <begin position="653"/>
        <end position="839"/>
    </location>
</feature>
<dbReference type="Pfam" id="PF24492">
    <property type="entry name" value="HEAT_ECM29"/>
    <property type="match status" value="1"/>
</dbReference>
<comment type="caution">
    <text evidence="9">The sequence shown here is derived from an EMBL/GenBank/DDBJ whole genome shotgun (WGS) entry which is preliminary data.</text>
</comment>
<comment type="subcellular location">
    <subcellularLocation>
        <location evidence="1">Cytoplasm</location>
    </subcellularLocation>
</comment>
<dbReference type="InterPro" id="IPR055444">
    <property type="entry name" value="ARM_ECM29"/>
</dbReference>
<dbReference type="PANTHER" id="PTHR23346:SF19">
    <property type="entry name" value="PROTEASOME ADAPTER AND SCAFFOLD PROTEIN ECM29"/>
    <property type="match status" value="1"/>
</dbReference>
<reference evidence="9" key="1">
    <citation type="journal article" date="2020" name="Fungal Divers.">
        <title>Resolving the Mortierellaceae phylogeny through synthesis of multi-gene phylogenetics and phylogenomics.</title>
        <authorList>
            <person name="Vandepol N."/>
            <person name="Liber J."/>
            <person name="Desiro A."/>
            <person name="Na H."/>
            <person name="Kennedy M."/>
            <person name="Barry K."/>
            <person name="Grigoriev I.V."/>
            <person name="Miller A.N."/>
            <person name="O'Donnell K."/>
            <person name="Stajich J.E."/>
            <person name="Bonito G."/>
        </authorList>
    </citation>
    <scope>NUCLEOTIDE SEQUENCE</scope>
    <source>
        <strain evidence="9">BC1065</strain>
    </source>
</reference>
<name>A0A9P6PUX0_9FUNG</name>
<keyword evidence="10" id="KW-1185">Reference proteome</keyword>
<accession>A0A9P6PUX0</accession>
<evidence type="ECO:0000256" key="4">
    <source>
        <dbReference type="ARBA" id="ARBA00022942"/>
    </source>
</evidence>
<evidence type="ECO:0000256" key="2">
    <source>
        <dbReference type="ARBA" id="ARBA00022490"/>
    </source>
</evidence>
<keyword evidence="4" id="KW-0647">Proteasome</keyword>
<dbReference type="SUPFAM" id="SSF48371">
    <property type="entry name" value="ARM repeat"/>
    <property type="match status" value="3"/>
</dbReference>
<keyword evidence="3" id="KW-0677">Repeat</keyword>
<dbReference type="GO" id="GO:0060090">
    <property type="term" value="F:molecular adaptor activity"/>
    <property type="evidence" value="ECO:0007669"/>
    <property type="project" value="InterPro"/>
</dbReference>
<dbReference type="InterPro" id="IPR024372">
    <property type="entry name" value="Ecm29_N"/>
</dbReference>
<dbReference type="OrthoDB" id="16066at2759"/>
<evidence type="ECO:0000259" key="6">
    <source>
        <dbReference type="Pfam" id="PF13001"/>
    </source>
</evidence>
<evidence type="ECO:0000313" key="10">
    <source>
        <dbReference type="Proteomes" id="UP000807716"/>
    </source>
</evidence>
<dbReference type="InterPro" id="IPR055443">
    <property type="entry name" value="HEAT_ECM29"/>
</dbReference>
<dbReference type="GO" id="GO:0000502">
    <property type="term" value="C:proteasome complex"/>
    <property type="evidence" value="ECO:0007669"/>
    <property type="project" value="UniProtKB-KW"/>
</dbReference>
<gene>
    <name evidence="9" type="ORF">DFQ27_008011</name>
</gene>
<proteinExistence type="predicted"/>
<evidence type="ECO:0008006" key="11">
    <source>
        <dbReference type="Google" id="ProtNLM"/>
    </source>
</evidence>
<dbReference type="GO" id="GO:0036503">
    <property type="term" value="P:ERAD pathway"/>
    <property type="evidence" value="ECO:0007669"/>
    <property type="project" value="TreeGrafter"/>
</dbReference>
<keyword evidence="2" id="KW-0963">Cytoplasm</keyword>
<dbReference type="Pfam" id="PF13001">
    <property type="entry name" value="ECM29_N"/>
    <property type="match status" value="1"/>
</dbReference>
<evidence type="ECO:0000259" key="8">
    <source>
        <dbReference type="Pfam" id="PF24492"/>
    </source>
</evidence>
<feature type="domain" description="Proteasome adapter and scaffold protein ECM29 HEAT-repeat" evidence="8">
    <location>
        <begin position="1314"/>
        <end position="1474"/>
    </location>
</feature>
<evidence type="ECO:0000313" key="9">
    <source>
        <dbReference type="EMBL" id="KAG0252530.1"/>
    </source>
</evidence>
<dbReference type="EMBL" id="JAAAJB010000654">
    <property type="protein sequence ID" value="KAG0252530.1"/>
    <property type="molecule type" value="Genomic_DNA"/>
</dbReference>
<dbReference type="Pfam" id="PF23702">
    <property type="entry name" value="ARM_ECM29"/>
    <property type="match status" value="1"/>
</dbReference>
<evidence type="ECO:0000256" key="5">
    <source>
        <dbReference type="SAM" id="MobiDB-lite"/>
    </source>
</evidence>
<dbReference type="PANTHER" id="PTHR23346">
    <property type="entry name" value="TRANSLATIONAL ACTIVATOR GCN1-RELATED"/>
    <property type="match status" value="1"/>
</dbReference>
<evidence type="ECO:0000256" key="1">
    <source>
        <dbReference type="ARBA" id="ARBA00004496"/>
    </source>
</evidence>
<dbReference type="Proteomes" id="UP000807716">
    <property type="component" value="Unassembled WGS sequence"/>
</dbReference>
<organism evidence="9 10">
    <name type="scientific">Actinomortierella ambigua</name>
    <dbReference type="NCBI Taxonomy" id="1343610"/>
    <lineage>
        <taxon>Eukaryota</taxon>
        <taxon>Fungi</taxon>
        <taxon>Fungi incertae sedis</taxon>
        <taxon>Mucoromycota</taxon>
        <taxon>Mortierellomycotina</taxon>
        <taxon>Mortierellomycetes</taxon>
        <taxon>Mortierellales</taxon>
        <taxon>Mortierellaceae</taxon>
        <taxon>Actinomortierella</taxon>
    </lineage>
</organism>